<dbReference type="RefSeq" id="XP_014662193.1">
    <property type="nucleotide sequence ID" value="XM_014806707.1"/>
</dbReference>
<dbReference type="InterPro" id="IPR031328">
    <property type="entry name" value="Ephrin"/>
</dbReference>
<dbReference type="InterPro" id="IPR008972">
    <property type="entry name" value="Cupredoxin"/>
</dbReference>
<name>A0ABM1DQH2_PRICU</name>
<dbReference type="PANTHER" id="PTHR11304:SF29">
    <property type="entry name" value="EPHRIN"/>
    <property type="match status" value="1"/>
</dbReference>
<evidence type="ECO:0000259" key="9">
    <source>
        <dbReference type="PROSITE" id="PS51551"/>
    </source>
</evidence>
<evidence type="ECO:0000256" key="7">
    <source>
        <dbReference type="RuleBase" id="RU004375"/>
    </source>
</evidence>
<feature type="region of interest" description="Disordered" evidence="8">
    <location>
        <begin position="120"/>
        <end position="181"/>
    </location>
</feature>
<comment type="subcellular location">
    <subcellularLocation>
        <location evidence="1">Membrane</location>
    </subcellularLocation>
</comment>
<dbReference type="PANTHER" id="PTHR11304">
    <property type="entry name" value="EPHRIN"/>
    <property type="match status" value="1"/>
</dbReference>
<evidence type="ECO:0000256" key="2">
    <source>
        <dbReference type="ARBA" id="ARBA00022729"/>
    </source>
</evidence>
<evidence type="ECO:0000256" key="5">
    <source>
        <dbReference type="ARBA" id="ARBA00023180"/>
    </source>
</evidence>
<dbReference type="GeneID" id="106805208"/>
<evidence type="ECO:0000256" key="3">
    <source>
        <dbReference type="ARBA" id="ARBA00023136"/>
    </source>
</evidence>
<evidence type="ECO:0000256" key="6">
    <source>
        <dbReference type="PROSITE-ProRule" id="PRU00884"/>
    </source>
</evidence>
<keyword evidence="4" id="KW-1015">Disulfide bond</keyword>
<evidence type="ECO:0000313" key="11">
    <source>
        <dbReference type="RefSeq" id="XP_014662193.1"/>
    </source>
</evidence>
<dbReference type="Proteomes" id="UP000695022">
    <property type="component" value="Unplaced"/>
</dbReference>
<dbReference type="Gene3D" id="2.60.40.420">
    <property type="entry name" value="Cupredoxins - blue copper proteins"/>
    <property type="match status" value="1"/>
</dbReference>
<evidence type="ECO:0000256" key="8">
    <source>
        <dbReference type="SAM" id="MobiDB-lite"/>
    </source>
</evidence>
<keyword evidence="3 7" id="KW-0472">Membrane</keyword>
<evidence type="ECO:0000313" key="10">
    <source>
        <dbReference type="Proteomes" id="UP000695022"/>
    </source>
</evidence>
<dbReference type="InterPro" id="IPR001799">
    <property type="entry name" value="Ephrin_RBD"/>
</dbReference>
<sequence length="232" mass="26424">MCPHYPRDFPKELAETHIIYQVTKEEYVSCRIPQRNISHKITRQILTCDKPEGHNFYTITFREFTPIPMGLEFKRGMDYYYISTSSGKPKGLKNLSGGSCRENNMRLIFKVCCNSELSTGAEEEESVDEQTPTHRVRHRHNQREGEDTPNSSHDEKSVTQPSSIRGRVTSLPAESTTRKKYHEVEIRENEVSPEAGAYFNTASSLHTLPTIANVVVITGLLSFCARMLHLSS</sequence>
<evidence type="ECO:0000256" key="1">
    <source>
        <dbReference type="ARBA" id="ARBA00004370"/>
    </source>
</evidence>
<keyword evidence="10" id="KW-1185">Reference proteome</keyword>
<comment type="similarity">
    <text evidence="6 7">Belongs to the ephrin family.</text>
</comment>
<reference evidence="11" key="1">
    <citation type="submission" date="2025-08" db="UniProtKB">
        <authorList>
            <consortium name="RefSeq"/>
        </authorList>
    </citation>
    <scope>IDENTIFICATION</scope>
</reference>
<proteinExistence type="inferred from homology"/>
<accession>A0ABM1DQH2</accession>
<dbReference type="SUPFAM" id="SSF49503">
    <property type="entry name" value="Cupredoxins"/>
    <property type="match status" value="1"/>
</dbReference>
<evidence type="ECO:0000256" key="4">
    <source>
        <dbReference type="ARBA" id="ARBA00023157"/>
    </source>
</evidence>
<feature type="domain" description="Ephrin RBD" evidence="9">
    <location>
        <begin position="1"/>
        <end position="111"/>
    </location>
</feature>
<comment type="caution">
    <text evidence="6">Lacks conserved residue(s) required for the propagation of feature annotation.</text>
</comment>
<gene>
    <name evidence="11" type="primary">LOC106805208</name>
</gene>
<dbReference type="PROSITE" id="PS51551">
    <property type="entry name" value="EPHRIN_RBD_2"/>
    <property type="match status" value="1"/>
</dbReference>
<protein>
    <submittedName>
        <fullName evidence="11">Ephrin-B1-like</fullName>
    </submittedName>
</protein>
<dbReference type="Pfam" id="PF00812">
    <property type="entry name" value="Ephrin"/>
    <property type="match status" value="1"/>
</dbReference>
<feature type="compositionally biased region" description="Basic and acidic residues" evidence="8">
    <location>
        <begin position="142"/>
        <end position="157"/>
    </location>
</feature>
<keyword evidence="2" id="KW-0732">Signal</keyword>
<keyword evidence="5" id="KW-0325">Glycoprotein</keyword>
<organism evidence="10 11">
    <name type="scientific">Priapulus caudatus</name>
    <name type="common">Priapulid worm</name>
    <dbReference type="NCBI Taxonomy" id="37621"/>
    <lineage>
        <taxon>Eukaryota</taxon>
        <taxon>Metazoa</taxon>
        <taxon>Ecdysozoa</taxon>
        <taxon>Scalidophora</taxon>
        <taxon>Priapulida</taxon>
        <taxon>Priapulimorpha</taxon>
        <taxon>Priapulimorphida</taxon>
        <taxon>Priapulidae</taxon>
        <taxon>Priapulus</taxon>
    </lineage>
</organism>
<dbReference type="PRINTS" id="PR01347">
    <property type="entry name" value="EPHRIN"/>
</dbReference>